<evidence type="ECO:0000313" key="1">
    <source>
        <dbReference type="EMBL" id="MDX8044902.1"/>
    </source>
</evidence>
<dbReference type="EMBL" id="JAWZSR010000001">
    <property type="protein sequence ID" value="MDX8044902.1"/>
    <property type="molecule type" value="Genomic_DNA"/>
</dbReference>
<reference evidence="1" key="1">
    <citation type="submission" date="2023-11" db="EMBL/GenBank/DDBJ databases">
        <title>Gracilibacillus pellucida a moderately halophilic bacterium isolated from saline soil in Xinjiang province.</title>
        <authorList>
            <person name="Zhang Z."/>
            <person name="Tan F."/>
            <person name="Wang Y."/>
            <person name="Xia M."/>
        </authorList>
    </citation>
    <scope>NUCLEOTIDE SEQUENCE</scope>
    <source>
        <strain evidence="1">S3-1-1</strain>
    </source>
</reference>
<name>A0ACC6M1T2_9BACI</name>
<sequence length="296" mass="33400">MFQDIQIFGFRALWSPYFMLFIVGLAVAYYFLFINRKDEKKADNKQILYFYSGILLLYIIKGAPVDLLSHIMFTAHMVQMALYYLLFPILIIKGIPVWVWEKVFNMPVVGAILRILTKPLVALLLFNGLFSMYHIPVVFDYAKANEIAHTSITLTILVAAFIVWWPIFSPIKELDKMPPLLKLGYIIANGILITPACALIIFATGTIYSTYSASGPWMQAMALCVPSDVLSSLSLSGPEMFSPLSILEDQQLGGIVMKITQEIIYGAILARIFFPWFRSGADTVDPLPPNHQTEQI</sequence>
<comment type="caution">
    <text evidence="1">The sequence shown here is derived from an EMBL/GenBank/DDBJ whole genome shotgun (WGS) entry which is preliminary data.</text>
</comment>
<proteinExistence type="predicted"/>
<dbReference type="Proteomes" id="UP001277972">
    <property type="component" value="Unassembled WGS sequence"/>
</dbReference>
<accession>A0ACC6M1T2</accession>
<protein>
    <submittedName>
        <fullName evidence="1">Cytochrome c oxidase assembly factor CtaG</fullName>
    </submittedName>
</protein>
<organism evidence="1 2">
    <name type="scientific">Gracilibacillus pellucidus</name>
    <dbReference type="NCBI Taxonomy" id="3095368"/>
    <lineage>
        <taxon>Bacteria</taxon>
        <taxon>Bacillati</taxon>
        <taxon>Bacillota</taxon>
        <taxon>Bacilli</taxon>
        <taxon>Bacillales</taxon>
        <taxon>Bacillaceae</taxon>
        <taxon>Gracilibacillus</taxon>
    </lineage>
</organism>
<gene>
    <name evidence="1" type="primary">ctaG</name>
    <name evidence="1" type="ORF">SH601_02785</name>
</gene>
<keyword evidence="2" id="KW-1185">Reference proteome</keyword>
<evidence type="ECO:0000313" key="2">
    <source>
        <dbReference type="Proteomes" id="UP001277972"/>
    </source>
</evidence>